<evidence type="ECO:0000256" key="3">
    <source>
        <dbReference type="RuleBase" id="RU004466"/>
    </source>
</evidence>
<dbReference type="GO" id="GO:0004311">
    <property type="term" value="F:geranylgeranyl diphosphate synthase activity"/>
    <property type="evidence" value="ECO:0007669"/>
    <property type="project" value="UniProtKB-EC"/>
</dbReference>
<accession>A0A1Z5KMD7</accession>
<comment type="caution">
    <text evidence="4">The sequence shown here is derived from an EMBL/GenBank/DDBJ whole genome shotgun (WGS) entry which is preliminary data.</text>
</comment>
<dbReference type="EC" id="2.5.1.10" evidence="4"/>
<evidence type="ECO:0000256" key="1">
    <source>
        <dbReference type="ARBA" id="ARBA00022723"/>
    </source>
</evidence>
<sequence length="326" mass="37467">MQRHEYDESLLESFRYIQAIPGKDVRGQLIDCFQLWFHAPDDKVQVVKSIISDLHNASLLVDDIEDRSVLRRGVPVAHSVFGVPVVINTANYMYFRALEQCHALQCPESMNVFVSELLNLHRGQGRDIQWREDQKCPTQEQYMQMILDKTGGLFRLAVGMLQPLATSQEAVTADYVPLINDLSIYFQIRDDLLNLVDTDTFHLKSFAEDLTEGKFSYPVVHNLQMTEQRMNETKQRDTRILSILMQRTNDVEVKRYAIEIMRQEGSLLHTREMCREYLMRSLAEIEKLGGNPGLLKLIGMLDQKLVELDEKGVLLPDRPPEAAAVS</sequence>
<dbReference type="EC" id="2.5.1.1" evidence="4"/>
<dbReference type="Proteomes" id="UP000198406">
    <property type="component" value="Unassembled WGS sequence"/>
</dbReference>
<keyword evidence="1" id="KW-0479">Metal-binding</keyword>
<dbReference type="InterPro" id="IPR033749">
    <property type="entry name" value="Polyprenyl_synt_CS"/>
</dbReference>
<dbReference type="Pfam" id="PF00348">
    <property type="entry name" value="polyprenyl_synt"/>
    <property type="match status" value="1"/>
</dbReference>
<protein>
    <submittedName>
        <fullName evidence="4">Geranylgeranyl diphosphate synthase, type III</fullName>
        <ecNumber evidence="4">2.5.1.1</ecNumber>
        <ecNumber evidence="4">2.5.1.10</ecNumber>
        <ecNumber evidence="4">2.5.1.29</ecNumber>
    </submittedName>
</protein>
<dbReference type="OrthoDB" id="6921389at2759"/>
<keyword evidence="5" id="KW-1185">Reference proteome</keyword>
<dbReference type="InterPro" id="IPR000092">
    <property type="entry name" value="Polyprenyl_synt"/>
</dbReference>
<proteinExistence type="inferred from homology"/>
<dbReference type="GO" id="GO:0004337">
    <property type="term" value="F:(2E,6E)-farnesyl diphosphate synthase activity"/>
    <property type="evidence" value="ECO:0007669"/>
    <property type="project" value="UniProtKB-EC"/>
</dbReference>
<reference evidence="4 5" key="1">
    <citation type="journal article" date="2015" name="Plant Cell">
        <title>Oil accumulation by the oleaginous diatom Fistulifera solaris as revealed by the genome and transcriptome.</title>
        <authorList>
            <person name="Tanaka T."/>
            <person name="Maeda Y."/>
            <person name="Veluchamy A."/>
            <person name="Tanaka M."/>
            <person name="Abida H."/>
            <person name="Marechal E."/>
            <person name="Bowler C."/>
            <person name="Muto M."/>
            <person name="Sunaga Y."/>
            <person name="Tanaka M."/>
            <person name="Yoshino T."/>
            <person name="Taniguchi T."/>
            <person name="Fukuda Y."/>
            <person name="Nemoto M."/>
            <person name="Matsumoto M."/>
            <person name="Wong P.S."/>
            <person name="Aburatani S."/>
            <person name="Fujibuchi W."/>
        </authorList>
    </citation>
    <scope>NUCLEOTIDE SEQUENCE [LARGE SCALE GENOMIC DNA]</scope>
    <source>
        <strain evidence="4 5">JPCC DA0580</strain>
    </source>
</reference>
<dbReference type="EC" id="2.5.1.29" evidence="4"/>
<dbReference type="SUPFAM" id="SSF48576">
    <property type="entry name" value="Terpenoid synthases"/>
    <property type="match status" value="1"/>
</dbReference>
<evidence type="ECO:0000313" key="5">
    <source>
        <dbReference type="Proteomes" id="UP000198406"/>
    </source>
</evidence>
<dbReference type="SFLD" id="SFLDS00005">
    <property type="entry name" value="Isoprenoid_Synthase_Type_I"/>
    <property type="match status" value="1"/>
</dbReference>
<dbReference type="PANTHER" id="PTHR12001:SF44">
    <property type="entry name" value="GERANYLGERANYL PYROPHOSPHATE SYNTHASE"/>
    <property type="match status" value="1"/>
</dbReference>
<dbReference type="Gene3D" id="1.10.600.10">
    <property type="entry name" value="Farnesyl Diphosphate Synthase"/>
    <property type="match status" value="1"/>
</dbReference>
<keyword evidence="3 4" id="KW-0808">Transferase</keyword>
<dbReference type="InParanoid" id="A0A1Z5KMD7"/>
<dbReference type="InterPro" id="IPR008949">
    <property type="entry name" value="Isoprenoid_synthase_dom_sf"/>
</dbReference>
<evidence type="ECO:0000256" key="2">
    <source>
        <dbReference type="ARBA" id="ARBA00022842"/>
    </source>
</evidence>
<dbReference type="PROSITE" id="PS00723">
    <property type="entry name" value="POLYPRENYL_SYNTHASE_1"/>
    <property type="match status" value="1"/>
</dbReference>
<evidence type="ECO:0000313" key="4">
    <source>
        <dbReference type="EMBL" id="GAX27436.1"/>
    </source>
</evidence>
<gene>
    <name evidence="4" type="ORF">FisN_23Hh100</name>
</gene>
<comment type="similarity">
    <text evidence="3">Belongs to the FPP/GGPP synthase family.</text>
</comment>
<keyword evidence="2" id="KW-0460">Magnesium</keyword>
<dbReference type="GO" id="GO:0046872">
    <property type="term" value="F:metal ion binding"/>
    <property type="evidence" value="ECO:0007669"/>
    <property type="project" value="UniProtKB-KW"/>
</dbReference>
<dbReference type="EMBL" id="BDSP01000257">
    <property type="protein sequence ID" value="GAX27436.1"/>
    <property type="molecule type" value="Genomic_DNA"/>
</dbReference>
<dbReference type="PANTHER" id="PTHR12001">
    <property type="entry name" value="GERANYLGERANYL PYROPHOSPHATE SYNTHASE"/>
    <property type="match status" value="1"/>
</dbReference>
<dbReference type="AlphaFoldDB" id="A0A1Z5KMD7"/>
<dbReference type="GO" id="GO:0008299">
    <property type="term" value="P:isoprenoid biosynthetic process"/>
    <property type="evidence" value="ECO:0007669"/>
    <property type="project" value="InterPro"/>
</dbReference>
<dbReference type="GO" id="GO:0004161">
    <property type="term" value="F:dimethylallyltranstransferase activity"/>
    <property type="evidence" value="ECO:0007669"/>
    <property type="project" value="UniProtKB-EC"/>
</dbReference>
<name>A0A1Z5KMD7_FISSO</name>
<organism evidence="4 5">
    <name type="scientific">Fistulifera solaris</name>
    <name type="common">Oleaginous diatom</name>
    <dbReference type="NCBI Taxonomy" id="1519565"/>
    <lineage>
        <taxon>Eukaryota</taxon>
        <taxon>Sar</taxon>
        <taxon>Stramenopiles</taxon>
        <taxon>Ochrophyta</taxon>
        <taxon>Bacillariophyta</taxon>
        <taxon>Bacillariophyceae</taxon>
        <taxon>Bacillariophycidae</taxon>
        <taxon>Naviculales</taxon>
        <taxon>Naviculaceae</taxon>
        <taxon>Fistulifera</taxon>
    </lineage>
</organism>
<dbReference type="CDD" id="cd00685">
    <property type="entry name" value="Trans_IPPS_HT"/>
    <property type="match status" value="1"/>
</dbReference>